<feature type="domain" description="Cytosolic fatty-acid binding proteins" evidence="2">
    <location>
        <begin position="5"/>
        <end position="22"/>
    </location>
</feature>
<dbReference type="RefSeq" id="XP_030047647.1">
    <property type="nucleotide sequence ID" value="XM_030191787.1"/>
</dbReference>
<dbReference type="Proteomes" id="UP000515156">
    <property type="component" value="Chromosome 2"/>
</dbReference>
<evidence type="ECO:0000259" key="2">
    <source>
        <dbReference type="PROSITE" id="PS00214"/>
    </source>
</evidence>
<proteinExistence type="inferred from homology"/>
<dbReference type="AlphaFoldDB" id="A0A6P7WWS4"/>
<name>A0A6P7WWS4_9AMPH</name>
<dbReference type="FunCoup" id="A0A6P7WWS4">
    <property type="interactions" value="140"/>
</dbReference>
<accession>A0A6P7WWS4</accession>
<dbReference type="GeneID" id="115461745"/>
<evidence type="ECO:0000256" key="1">
    <source>
        <dbReference type="ARBA" id="ARBA00008390"/>
    </source>
</evidence>
<dbReference type="PRINTS" id="PR00178">
    <property type="entry name" value="FATTYACIDBP"/>
</dbReference>
<dbReference type="InterPro" id="IPR012674">
    <property type="entry name" value="Calycin"/>
</dbReference>
<dbReference type="SUPFAM" id="SSF50814">
    <property type="entry name" value="Lipocalins"/>
    <property type="match status" value="1"/>
</dbReference>
<dbReference type="Pfam" id="PF14651">
    <property type="entry name" value="Lipocalin_7"/>
    <property type="match status" value="1"/>
</dbReference>
<keyword evidence="3" id="KW-1185">Reference proteome</keyword>
<dbReference type="InterPro" id="IPR031259">
    <property type="entry name" value="ILBP"/>
</dbReference>
<gene>
    <name evidence="4" type="primary">LOC115461745</name>
</gene>
<dbReference type="OrthoDB" id="9991853at2759"/>
<comment type="similarity">
    <text evidence="1">Belongs to the calycin superfamily. Fatty-acid binding protein (FABP) family.</text>
</comment>
<organism evidence="3 4">
    <name type="scientific">Microcaecilia unicolor</name>
    <dbReference type="NCBI Taxonomy" id="1415580"/>
    <lineage>
        <taxon>Eukaryota</taxon>
        <taxon>Metazoa</taxon>
        <taxon>Chordata</taxon>
        <taxon>Craniata</taxon>
        <taxon>Vertebrata</taxon>
        <taxon>Euteleostomi</taxon>
        <taxon>Amphibia</taxon>
        <taxon>Gymnophiona</taxon>
        <taxon>Siphonopidae</taxon>
        <taxon>Microcaecilia</taxon>
    </lineage>
</organism>
<sequence length="130" mass="15156">MSFDGTWKVDRSDNYEKFLEKMGVDEEKRKLAAHDNMKLKIKQNGKQFSVHESSVYGSVNYFLDNTFQFEVDIDVLLVGEWTLNGAKMEGEFTRQDNKKVLKTTREIVGGELVQTYLYEGVKATRIFKRE</sequence>
<dbReference type="Gene3D" id="2.40.128.20">
    <property type="match status" value="1"/>
</dbReference>
<dbReference type="PROSITE" id="PS00214">
    <property type="entry name" value="FABP"/>
    <property type="match status" value="1"/>
</dbReference>
<evidence type="ECO:0000313" key="3">
    <source>
        <dbReference type="Proteomes" id="UP000515156"/>
    </source>
</evidence>
<reference evidence="4" key="1">
    <citation type="submission" date="2025-08" db="UniProtKB">
        <authorList>
            <consortium name="RefSeq"/>
        </authorList>
    </citation>
    <scope>IDENTIFICATION</scope>
</reference>
<dbReference type="PANTHER" id="PTHR11955">
    <property type="entry name" value="FATTY ACID BINDING PROTEIN"/>
    <property type="match status" value="1"/>
</dbReference>
<dbReference type="InParanoid" id="A0A6P7WWS4"/>
<protein>
    <submittedName>
        <fullName evidence="4">Fatty acid-binding protein, intestinal-like isoform X2</fullName>
    </submittedName>
</protein>
<dbReference type="InterPro" id="IPR000463">
    <property type="entry name" value="Fatty_acid-bd"/>
</dbReference>
<evidence type="ECO:0000313" key="4">
    <source>
        <dbReference type="RefSeq" id="XP_030047647.1"/>
    </source>
</evidence>
<dbReference type="GO" id="GO:0008289">
    <property type="term" value="F:lipid binding"/>
    <property type="evidence" value="ECO:0007669"/>
    <property type="project" value="InterPro"/>
</dbReference>